<dbReference type="EMBL" id="HACG01002924">
    <property type="protein sequence ID" value="CEK49789.1"/>
    <property type="molecule type" value="Transcribed_RNA"/>
</dbReference>
<gene>
    <name evidence="1" type="primary">ORF8854</name>
</gene>
<protein>
    <submittedName>
        <fullName evidence="1">Uncharacterized protein</fullName>
    </submittedName>
</protein>
<dbReference type="AlphaFoldDB" id="A0A0B6Y0V9"/>
<accession>A0A0B6Y0V9</accession>
<reference evidence="1" key="1">
    <citation type="submission" date="2014-12" db="EMBL/GenBank/DDBJ databases">
        <title>Insight into the proteome of Arion vulgaris.</title>
        <authorList>
            <person name="Aradska J."/>
            <person name="Bulat T."/>
            <person name="Smidak R."/>
            <person name="Sarate P."/>
            <person name="Gangsoo J."/>
            <person name="Sialana F."/>
            <person name="Bilban M."/>
            <person name="Lubec G."/>
        </authorList>
    </citation>
    <scope>NUCLEOTIDE SEQUENCE</scope>
    <source>
        <tissue evidence="1">Skin</tissue>
    </source>
</reference>
<sequence>VLVASVPGAEHILVSHGEFIYFFHRTNKKVIKQKPNEDAARIPVAGVPSNIINAFPFDIYILVFSQWSKNLLATTMVHCLNTSTGNWNKLRDLSGHAQMISFKNDRGTFILQTNGNVIQICMISGRVELTFVDRLWDFNWQLTGSVHLGDTLFICGRGIAASTSLATLTRDQNNRKLCITNVADSIRYIDAMYDF</sequence>
<proteinExistence type="predicted"/>
<organism evidence="1">
    <name type="scientific">Arion vulgaris</name>
    <dbReference type="NCBI Taxonomy" id="1028688"/>
    <lineage>
        <taxon>Eukaryota</taxon>
        <taxon>Metazoa</taxon>
        <taxon>Spiralia</taxon>
        <taxon>Lophotrochozoa</taxon>
        <taxon>Mollusca</taxon>
        <taxon>Gastropoda</taxon>
        <taxon>Heterobranchia</taxon>
        <taxon>Euthyneura</taxon>
        <taxon>Panpulmonata</taxon>
        <taxon>Eupulmonata</taxon>
        <taxon>Stylommatophora</taxon>
        <taxon>Helicina</taxon>
        <taxon>Arionoidea</taxon>
        <taxon>Arionidae</taxon>
        <taxon>Arion</taxon>
    </lineage>
</organism>
<name>A0A0B6Y0V9_9EUPU</name>
<evidence type="ECO:0000313" key="1">
    <source>
        <dbReference type="EMBL" id="CEK49789.1"/>
    </source>
</evidence>
<feature type="non-terminal residue" evidence="1">
    <location>
        <position position="1"/>
    </location>
</feature>
<feature type="non-terminal residue" evidence="1">
    <location>
        <position position="195"/>
    </location>
</feature>